<feature type="compositionally biased region" description="Polar residues" evidence="2">
    <location>
        <begin position="609"/>
        <end position="619"/>
    </location>
</feature>
<dbReference type="OrthoDB" id="5598057at2759"/>
<protein>
    <submittedName>
        <fullName evidence="4">Slm1p</fullName>
    </submittedName>
</protein>
<sequence length="807" mass="87279">MDDLYLKSIPTNSQPTDILAARFSTWRKVIRALNVYFREVATVQDEYVRQNVRLGHAVNFPFFENGTSDGGNHSGSAGDFPDHEDRMFAPFGSNSIADVPGNLIQYHRTQAAAASRTSKELIQNLIPRLEDLRRDLLVKIKEIKNLGSDFRNNVAKEQQGTARDLNAYVNAIEVISTNPASLSAKHDPYLLRPALEKQINRQVNEENYLLEAFLNLQGSGQELEKVVTQEVQQALSVFAKLLGIQGQNTTDLFNKIIEGYVAKSPTAEWDAFIARDDNFVDPNLKPRKVEDISYKYQDSYLAHEVRTGYLERRSKYLKSYSRAWYVLTPSFLHEFKSNDRKHDPHPVMSLSLDDCQLTHDPKSSSSHSHKFILNAKQSGTSSGRGHNWVFRAESKEKMEEWFKDLSTLTNLSSPNERVAKIFKSVPGTSAATAGAATAAAGVSAGVAAGAGAGAGAGESGTGAAESGAVDGIAGESEAAVVGPSADLDGNVSSAGDGGHFGGDHTVDYTQVARDGHVAGAAAFAGATGAAAGVGGFTAIAAHDVERHSAHSRSIRSHTPHIDENGDTYIPVVAPISSPVPSDTSGVTSNGEPFQDESDRYGATEHNLDEGTQTIDNSVYSEHVGDEERTRGRFPSEVNLEHTVDPEQAVDEETLHREAAAFIVPSDLPNNNTSDTAVDDQASVFTYDLTHTAATLPDDKDFKPVGSEIPVHIERRLTATRHKEEEIEGTGIGIARHPDEAQESEEALISRRRSSVASHKRPQRAPSRKATGSYGTDELKPLSPVEASEPAPLFFANGLPSTTGGADN</sequence>
<feature type="compositionally biased region" description="Basic residues" evidence="2">
    <location>
        <begin position="749"/>
        <end position="766"/>
    </location>
</feature>
<feature type="compositionally biased region" description="Polar residues" evidence="2">
    <location>
        <begin position="582"/>
        <end position="591"/>
    </location>
</feature>
<evidence type="ECO:0000256" key="2">
    <source>
        <dbReference type="SAM" id="MobiDB-lite"/>
    </source>
</evidence>
<evidence type="ECO:0000256" key="1">
    <source>
        <dbReference type="ARBA" id="ARBA00022553"/>
    </source>
</evidence>
<gene>
    <name evidence="4" type="primary">SLM1</name>
    <name evidence="4" type="ORF">AWJ20_4532</name>
</gene>
<dbReference type="FunFam" id="2.30.29.30:FF:000328">
    <property type="entry name" value="Phosphatidylinositol 4,5-bisphosphate-binding protein SLM1"/>
    <property type="match status" value="1"/>
</dbReference>
<organism evidence="4 5">
    <name type="scientific">Sugiyamaella lignohabitans</name>
    <dbReference type="NCBI Taxonomy" id="796027"/>
    <lineage>
        <taxon>Eukaryota</taxon>
        <taxon>Fungi</taxon>
        <taxon>Dikarya</taxon>
        <taxon>Ascomycota</taxon>
        <taxon>Saccharomycotina</taxon>
        <taxon>Dipodascomycetes</taxon>
        <taxon>Dipodascales</taxon>
        <taxon>Trichomonascaceae</taxon>
        <taxon>Sugiyamaella</taxon>
    </lineage>
</organism>
<feature type="compositionally biased region" description="Basic and acidic residues" evidence="2">
    <location>
        <begin position="596"/>
        <end position="608"/>
    </location>
</feature>
<feature type="compositionally biased region" description="Polar residues" evidence="2">
    <location>
        <begin position="798"/>
        <end position="807"/>
    </location>
</feature>
<reference evidence="4 5" key="1">
    <citation type="submission" date="2016-02" db="EMBL/GenBank/DDBJ databases">
        <title>Complete genome sequence and transcriptome regulation of the pentose utilising yeast Sugiyamaella lignohabitans.</title>
        <authorList>
            <person name="Bellasio M."/>
            <person name="Peymann A."/>
            <person name="Valli M."/>
            <person name="Sipitzky M."/>
            <person name="Graf A."/>
            <person name="Sauer M."/>
            <person name="Marx H."/>
            <person name="Mattanovich D."/>
        </authorList>
    </citation>
    <scope>NUCLEOTIDE SEQUENCE [LARGE SCALE GENOMIC DNA]</scope>
    <source>
        <strain evidence="4 5">CBS 10342</strain>
    </source>
</reference>
<name>A0A161HG73_9ASCO</name>
<feature type="compositionally biased region" description="Low complexity" evidence="2">
    <location>
        <begin position="569"/>
        <end position="581"/>
    </location>
</feature>
<keyword evidence="1" id="KW-0597">Phosphoprotein</keyword>
<dbReference type="Gene3D" id="2.30.29.30">
    <property type="entry name" value="Pleckstrin-homology domain (PH domain)/Phosphotyrosine-binding domain (PTB)"/>
    <property type="match status" value="1"/>
</dbReference>
<dbReference type="PROSITE" id="PS50003">
    <property type="entry name" value="PH_DOMAIN"/>
    <property type="match status" value="1"/>
</dbReference>
<dbReference type="SMART" id="SM00233">
    <property type="entry name" value="PH"/>
    <property type="match status" value="1"/>
</dbReference>
<feature type="region of interest" description="Disordered" evidence="2">
    <location>
        <begin position="547"/>
        <end position="635"/>
    </location>
</feature>
<dbReference type="SUPFAM" id="SSF50729">
    <property type="entry name" value="PH domain-like"/>
    <property type="match status" value="1"/>
</dbReference>
<dbReference type="CDD" id="cd13311">
    <property type="entry name" value="PH_Slm1"/>
    <property type="match status" value="1"/>
</dbReference>
<dbReference type="PANTHER" id="PTHR31941">
    <property type="entry name" value="CYTOSKELETAL SIGNALING PROTEIN SLM1"/>
    <property type="match status" value="1"/>
</dbReference>
<dbReference type="GeneID" id="30036675"/>
<dbReference type="AlphaFoldDB" id="A0A161HG73"/>
<accession>A0A161HG73</accession>
<dbReference type="EMBL" id="CP014500">
    <property type="protein sequence ID" value="ANB11711.1"/>
    <property type="molecule type" value="Genomic_DNA"/>
</dbReference>
<dbReference type="InterPro" id="IPR043453">
    <property type="entry name" value="Slm1_PH"/>
</dbReference>
<keyword evidence="5" id="KW-1185">Reference proteome</keyword>
<feature type="region of interest" description="Disordered" evidence="2">
    <location>
        <begin position="720"/>
        <end position="807"/>
    </location>
</feature>
<feature type="compositionally biased region" description="Basic residues" evidence="2">
    <location>
        <begin position="549"/>
        <end position="558"/>
    </location>
</feature>
<dbReference type="Proteomes" id="UP000189580">
    <property type="component" value="Chromosome c"/>
</dbReference>
<dbReference type="InterPro" id="IPR001849">
    <property type="entry name" value="PH_domain"/>
</dbReference>
<evidence type="ECO:0000259" key="3">
    <source>
        <dbReference type="PROSITE" id="PS50003"/>
    </source>
</evidence>
<dbReference type="PANTHER" id="PTHR31941:SF16">
    <property type="entry name" value="PHOSPHATIDYLINOSITOL 4,5-BISPHOSPHATE-BINDING PROTEIN SLM1-RELATED"/>
    <property type="match status" value="1"/>
</dbReference>
<dbReference type="InterPro" id="IPR046868">
    <property type="entry name" value="BAR_4"/>
</dbReference>
<dbReference type="KEGG" id="slb:AWJ20_4532"/>
<dbReference type="RefSeq" id="XP_018734188.1">
    <property type="nucleotide sequence ID" value="XM_018881612.1"/>
</dbReference>
<dbReference type="Pfam" id="PF20400">
    <property type="entry name" value="BAR_4"/>
    <property type="match status" value="1"/>
</dbReference>
<proteinExistence type="predicted"/>
<feature type="domain" description="PH" evidence="3">
    <location>
        <begin position="303"/>
        <end position="410"/>
    </location>
</feature>
<dbReference type="InterPro" id="IPR046869">
    <property type="entry name" value="SLM1/RGC1-like_PH"/>
</dbReference>
<evidence type="ECO:0000313" key="5">
    <source>
        <dbReference type="Proteomes" id="UP000189580"/>
    </source>
</evidence>
<dbReference type="InterPro" id="IPR011993">
    <property type="entry name" value="PH-like_dom_sf"/>
</dbReference>
<dbReference type="Pfam" id="PF20399">
    <property type="entry name" value="PH_20"/>
    <property type="match status" value="1"/>
</dbReference>
<evidence type="ECO:0000313" key="4">
    <source>
        <dbReference type="EMBL" id="ANB11711.1"/>
    </source>
</evidence>